<evidence type="ECO:0000313" key="2">
    <source>
        <dbReference type="Proteomes" id="UP001060215"/>
    </source>
</evidence>
<sequence length="183" mass="21368">MKFSHFEIIPSLSTGRFAQREELHFPALPEYFKHFFLPEFRTILAYSTVLSEFVLVFVQKLGKLVYFCQARGEDWTVYLFADKPWLIMDLAVFNGKIYVLTDCAGIGIFKLWPNPTLMLLDVKGTPSLSTPYLQLVILNEELLMLDKMHSDPLTYKLDLTNMEWVRVERLEMRRCSCTKTKAP</sequence>
<reference evidence="1 2" key="1">
    <citation type="journal article" date="2022" name="Plant J.">
        <title>Chromosome-level genome of Camellia lanceoleosa provides a valuable resource for understanding genome evolution and self-incompatibility.</title>
        <authorList>
            <person name="Gong W."/>
            <person name="Xiao S."/>
            <person name="Wang L."/>
            <person name="Liao Z."/>
            <person name="Chang Y."/>
            <person name="Mo W."/>
            <person name="Hu G."/>
            <person name="Li W."/>
            <person name="Zhao G."/>
            <person name="Zhu H."/>
            <person name="Hu X."/>
            <person name="Ji K."/>
            <person name="Xiang X."/>
            <person name="Song Q."/>
            <person name="Yuan D."/>
            <person name="Jin S."/>
            <person name="Zhang L."/>
        </authorList>
    </citation>
    <scope>NUCLEOTIDE SEQUENCE [LARGE SCALE GENOMIC DNA]</scope>
    <source>
        <strain evidence="1">SQ_2022a</strain>
    </source>
</reference>
<dbReference type="Proteomes" id="UP001060215">
    <property type="component" value="Chromosome 1"/>
</dbReference>
<keyword evidence="2" id="KW-1185">Reference proteome</keyword>
<proteinExistence type="predicted"/>
<comment type="caution">
    <text evidence="1">The sequence shown here is derived from an EMBL/GenBank/DDBJ whole genome shotgun (WGS) entry which is preliminary data.</text>
</comment>
<evidence type="ECO:0000313" key="1">
    <source>
        <dbReference type="EMBL" id="KAI8030817.1"/>
    </source>
</evidence>
<gene>
    <name evidence="1" type="ORF">LOK49_LG01G04168</name>
</gene>
<accession>A0ACC0IZF9</accession>
<protein>
    <submittedName>
        <fullName evidence="1">Uncharacterized protein</fullName>
    </submittedName>
</protein>
<dbReference type="EMBL" id="CM045758">
    <property type="protein sequence ID" value="KAI8030817.1"/>
    <property type="molecule type" value="Genomic_DNA"/>
</dbReference>
<name>A0ACC0IZF9_9ERIC</name>
<organism evidence="1 2">
    <name type="scientific">Camellia lanceoleosa</name>
    <dbReference type="NCBI Taxonomy" id="1840588"/>
    <lineage>
        <taxon>Eukaryota</taxon>
        <taxon>Viridiplantae</taxon>
        <taxon>Streptophyta</taxon>
        <taxon>Embryophyta</taxon>
        <taxon>Tracheophyta</taxon>
        <taxon>Spermatophyta</taxon>
        <taxon>Magnoliopsida</taxon>
        <taxon>eudicotyledons</taxon>
        <taxon>Gunneridae</taxon>
        <taxon>Pentapetalae</taxon>
        <taxon>asterids</taxon>
        <taxon>Ericales</taxon>
        <taxon>Theaceae</taxon>
        <taxon>Camellia</taxon>
    </lineage>
</organism>